<feature type="region of interest" description="Disordered" evidence="5">
    <location>
        <begin position="362"/>
        <end position="382"/>
    </location>
</feature>
<dbReference type="GO" id="GO:0001002">
    <property type="term" value="F:RNA polymerase III type 1 promoter sequence-specific DNA binding"/>
    <property type="evidence" value="ECO:0007669"/>
    <property type="project" value="TreeGrafter"/>
</dbReference>
<feature type="region of interest" description="Disordered" evidence="5">
    <location>
        <begin position="457"/>
        <end position="526"/>
    </location>
</feature>
<comment type="caution">
    <text evidence="8">The sequence shown here is derived from an EMBL/GenBank/DDBJ whole genome shotgun (WGS) entry which is preliminary data.</text>
</comment>
<dbReference type="Proteomes" id="UP001152320">
    <property type="component" value="Chromosome 11"/>
</dbReference>
<evidence type="ECO:0000256" key="2">
    <source>
        <dbReference type="ARBA" id="ARBA00023125"/>
    </source>
</evidence>
<proteinExistence type="predicted"/>
<dbReference type="InterPro" id="IPR040454">
    <property type="entry name" value="TF_IIIC_Tfc1/Sfc1"/>
</dbReference>
<evidence type="ECO:0000256" key="4">
    <source>
        <dbReference type="ARBA" id="ARBA00023242"/>
    </source>
</evidence>
<feature type="region of interest" description="Disordered" evidence="5">
    <location>
        <begin position="103"/>
        <end position="124"/>
    </location>
</feature>
<keyword evidence="9" id="KW-1185">Reference proteome</keyword>
<sequence>MNPETLGNDRLAKNATQEVGALSLCIPEKKIVCVAYPGKVVNVERALQTLGGEEKFSQKIIGSSQRLPLHFRPEDNFCKPLYGNKYSTTNLLLKVTRKKEGHASKDGSQALSSSSNQHSDKSSDEYSCEVMGVVDRTYKFQGMSDFQYLPLERRSDGTYEDLSQDLLPDATEDSSFVKKDMPLLLLPGSFSRMDTPSNYFYQKENTGTDPTLDDNLIGKRRKKRTSGTYILTYDCPEFPTKPHEDAVLKMERLKLNGDAEKLKKLFEERPIWTRMSLLAQTNATFNNLKDILPVVACYFVSGPWRTTWCRIGYNPRKEKSSRMYQVVDFRMRKEILSKTKSFIQRRRTPNLFSVPATQVRPENKGPSVLTKSGDEEEISRSTNTTTEAHYVLREGLIPPHYNMCYQFCDLQAEELKDIIADAEVSETCDPKSGWFSPDLCNQLRDKMSEIVHRTASKILEEEAKQPLGEQMEVDEEEEEEEEEDDDDDDDDDKVDLSDGEDEEKEDDDSENEHEMELLSYLEPTDG</sequence>
<evidence type="ECO:0000259" key="7">
    <source>
        <dbReference type="Pfam" id="PF17682"/>
    </source>
</evidence>
<feature type="compositionally biased region" description="Acidic residues" evidence="5">
    <location>
        <begin position="471"/>
        <end position="513"/>
    </location>
</feature>
<gene>
    <name evidence="8" type="ORF">HOLleu_22904</name>
</gene>
<organism evidence="8 9">
    <name type="scientific">Holothuria leucospilota</name>
    <name type="common">Black long sea cucumber</name>
    <name type="synonym">Mertensiothuria leucospilota</name>
    <dbReference type="NCBI Taxonomy" id="206669"/>
    <lineage>
        <taxon>Eukaryota</taxon>
        <taxon>Metazoa</taxon>
        <taxon>Echinodermata</taxon>
        <taxon>Eleutherozoa</taxon>
        <taxon>Echinozoa</taxon>
        <taxon>Holothuroidea</taxon>
        <taxon>Aspidochirotacea</taxon>
        <taxon>Aspidochirotida</taxon>
        <taxon>Holothuriidae</taxon>
        <taxon>Holothuria</taxon>
    </lineage>
</organism>
<feature type="domain" description="Transcription factor IIIC subunit Tfc1/Sfc1 triple barrel" evidence="7">
    <location>
        <begin position="32"/>
        <end position="149"/>
    </location>
</feature>
<dbReference type="Pfam" id="PF09734">
    <property type="entry name" value="Tau95"/>
    <property type="match status" value="1"/>
</dbReference>
<evidence type="ECO:0000256" key="1">
    <source>
        <dbReference type="ARBA" id="ARBA00004123"/>
    </source>
</evidence>
<dbReference type="Gene3D" id="3.30.200.160">
    <property type="entry name" value="TFIIIC, subcomplex tauA, subunit Sfc1, barrel domain"/>
    <property type="match status" value="1"/>
</dbReference>
<dbReference type="PANTHER" id="PTHR13230">
    <property type="entry name" value="GENERAL TRANSCRIPTION FACTOR IIIC, POLYPEPTIDE 5"/>
    <property type="match status" value="1"/>
</dbReference>
<feature type="domain" description="Transcription factor IIIC subunit 5 HTH" evidence="6">
    <location>
        <begin position="185"/>
        <end position="330"/>
    </location>
</feature>
<dbReference type="InterPro" id="IPR019136">
    <property type="entry name" value="TF_IIIC_su-5_HTH"/>
</dbReference>
<feature type="compositionally biased region" description="Low complexity" evidence="5">
    <location>
        <begin position="108"/>
        <end position="117"/>
    </location>
</feature>
<dbReference type="EMBL" id="JAIZAY010000011">
    <property type="protein sequence ID" value="KAJ8032841.1"/>
    <property type="molecule type" value="Genomic_DNA"/>
</dbReference>
<name>A0A9Q1BUJ5_HOLLE</name>
<keyword evidence="2" id="KW-0238">DNA-binding</keyword>
<evidence type="ECO:0000256" key="3">
    <source>
        <dbReference type="ARBA" id="ARBA00023163"/>
    </source>
</evidence>
<dbReference type="GO" id="GO:0006384">
    <property type="term" value="P:transcription initiation at RNA polymerase III promoter"/>
    <property type="evidence" value="ECO:0007669"/>
    <property type="project" value="InterPro"/>
</dbReference>
<dbReference type="GO" id="GO:0001003">
    <property type="term" value="F:RNA polymerase III type 2 promoter sequence-specific DNA binding"/>
    <property type="evidence" value="ECO:0007669"/>
    <property type="project" value="TreeGrafter"/>
</dbReference>
<accession>A0A9Q1BUJ5</accession>
<protein>
    <submittedName>
        <fullName evidence="8">General transcription factor 3C polypeptide 5</fullName>
    </submittedName>
</protein>
<keyword evidence="4" id="KW-0539">Nucleus</keyword>
<evidence type="ECO:0000256" key="5">
    <source>
        <dbReference type="SAM" id="MobiDB-lite"/>
    </source>
</evidence>
<dbReference type="GO" id="GO:0000127">
    <property type="term" value="C:transcription factor TFIIIC complex"/>
    <property type="evidence" value="ECO:0007669"/>
    <property type="project" value="InterPro"/>
</dbReference>
<dbReference type="InterPro" id="IPR042536">
    <property type="entry name" value="TFIIIC_tauA_Sfc1"/>
</dbReference>
<dbReference type="AlphaFoldDB" id="A0A9Q1BUJ5"/>
<dbReference type="FunFam" id="3.30.200.160:FF:000002">
    <property type="entry name" value="Transcription factor IIIC, subunit 5"/>
    <property type="match status" value="1"/>
</dbReference>
<dbReference type="OrthoDB" id="5598268at2759"/>
<evidence type="ECO:0000259" key="6">
    <source>
        <dbReference type="Pfam" id="PF09734"/>
    </source>
</evidence>
<dbReference type="InterPro" id="IPR041499">
    <property type="entry name" value="Tfc1/Sfc1_N"/>
</dbReference>
<keyword evidence="3" id="KW-0804">Transcription</keyword>
<dbReference type="Pfam" id="PF17682">
    <property type="entry name" value="Tau95_N"/>
    <property type="match status" value="1"/>
</dbReference>
<comment type="subcellular location">
    <subcellularLocation>
        <location evidence="1">Nucleus</location>
    </subcellularLocation>
</comment>
<reference evidence="8" key="1">
    <citation type="submission" date="2021-10" db="EMBL/GenBank/DDBJ databases">
        <title>Tropical sea cucumber genome reveals ecological adaptation and Cuvierian tubules defense mechanism.</title>
        <authorList>
            <person name="Chen T."/>
        </authorList>
    </citation>
    <scope>NUCLEOTIDE SEQUENCE</scope>
    <source>
        <strain evidence="8">Nanhai2018</strain>
        <tissue evidence="8">Muscle</tissue>
    </source>
</reference>
<evidence type="ECO:0000313" key="9">
    <source>
        <dbReference type="Proteomes" id="UP001152320"/>
    </source>
</evidence>
<dbReference type="GO" id="GO:0005634">
    <property type="term" value="C:nucleus"/>
    <property type="evidence" value="ECO:0007669"/>
    <property type="project" value="UniProtKB-SubCell"/>
</dbReference>
<evidence type="ECO:0000313" key="8">
    <source>
        <dbReference type="EMBL" id="KAJ8032841.1"/>
    </source>
</evidence>
<dbReference type="PANTHER" id="PTHR13230:SF5">
    <property type="entry name" value="GENERAL TRANSCRIPTION FACTOR 3C POLYPEPTIDE 5"/>
    <property type="match status" value="1"/>
</dbReference>